<feature type="coiled-coil region" evidence="1">
    <location>
        <begin position="16"/>
        <end position="72"/>
    </location>
</feature>
<dbReference type="Proteomes" id="UP000221286">
    <property type="component" value="Segment"/>
</dbReference>
<evidence type="ECO:0000256" key="1">
    <source>
        <dbReference type="SAM" id="Coils"/>
    </source>
</evidence>
<sequence>MENNYELEIMGLKADIKELKDFIEEKSIKYNDMKNKYESYMMSPKEELGREIDQLKSENEVLKDELKKMNVFVENFESKNNQLKLKDEQITDIKDNFKDYRESKGDYEKTYNIEYTKFDGMLEKVVDGEYKSIKATEIPKFIENNNFEKITIVKVGE</sequence>
<keyword evidence="3" id="KW-1185">Reference proteome</keyword>
<proteinExistence type="predicted"/>
<evidence type="ECO:0000313" key="2">
    <source>
        <dbReference type="EMBL" id="ARQ95540.1"/>
    </source>
</evidence>
<reference evidence="3" key="1">
    <citation type="submission" date="2017-04" db="EMBL/GenBank/DDBJ databases">
        <authorList>
            <person name="Abille Z."/>
            <person name="Afsharjavan R."/>
            <person name="Alms C.E."/>
            <person name="Anil A."/>
            <person name="Azuma E.A."/>
            <person name="Boateng D."/>
            <person name="Bowden K.V."/>
            <person name="Bui Q."/>
            <person name="Callaghan K.D."/>
            <person name="Canova P.N."/>
            <person name="Carter A.-G.V."/>
            <person name="Carty B."/>
            <person name="Choudhary A."/>
            <person name="Chugh K."/>
            <person name="Clark C.B."/>
            <person name="Clark J."/>
            <person name="Cortez R."/>
            <person name="Dalwadi R.M."/>
            <person name="Daou G."/>
            <person name="Das M."/>
            <person name="Dasari S."/>
            <person name="Davis E.H."/>
            <person name="Defreitas N."/>
            <person name="Demirji J."/>
            <person name="Endres C."/>
            <person name="Fakhar S."/>
            <person name="Feeley N."/>
            <person name="Flores D.C."/>
            <person name="Fowler A.R."/>
            <person name="George T."/>
            <person name="Greis H.L."/>
            <person name="Groleau D.L."/>
            <person name="Gulati J.K."/>
            <person name="Guzman W."/>
            <person name="Hallworth A.N."/>
            <person name="Hariri A."/>
            <person name="Haya V.N."/>
            <person name="Hoffman A.K."/>
            <person name="Horne B."/>
            <person name="Howard T."/>
            <person name="Iglesia A.J."/>
            <person name="Ijezie O.D."/>
            <person name="Incognito N.A."/>
            <person name="Inen J.A."/>
            <person name="Jaiswal A."/>
            <person name="Jezek R.A."/>
            <person name="Kawa A.C."/>
            <person name="Khan F."/>
            <person name="Khin A.C."/>
            <person name="Knapo J."/>
            <person name="Kong A.S."/>
            <person name="Le B.Q."/>
            <person name="Le Q.M."/>
            <person name="Le T.-H.M."/>
            <person name="Lee M."/>
            <person name="Lockwood J.L."/>
            <person name="Loto-Rojas G.S."/>
            <person name="Mantzavinos A."/>
            <person name="Martinez D.R."/>
            <person name="Meadows A.R."/>
            <person name="Mehr S."/>
            <person name="Mellon M.N."/>
            <person name="Memon S."/>
            <person name="Miller B."/>
            <person name="Min S."/>
            <person name="Mitchell L.M."/>
            <person name="Mohamed I.R."/>
            <person name="Mohammed F.O."/>
            <person name="More S."/>
            <person name="Muntaha S."/>
            <person name="Nadeem I."/>
            <person name="Ndjeumen-Njinguet A.S."/>
            <person name="Ng P."/>
            <person name="Ngu V.E."/>
            <person name="Nguyen B.N."/>
            <person name="OHern C.T."/>
            <person name="Oboh U.S."/>
            <person name="Pagano C.W."/>
            <person name="Panakal P.R."/>
            <person name="Park D.A."/>
            <person name="Parsana D."/>
            <person name="Patel P."/>
            <person name="Patel V.S."/>
            <person name="Patwardhan V.M."/>
            <person name="Pawar S.D."/>
            <person name="Payne V.R."/>
            <person name="Petricel I.M."/>
            <person name="Phillips C."/>
            <person name="Puglisi K.M."/>
            <person name="Ramaprasad G."/>
            <person name="Raza A.S."/>
            <person name="Rivera-Oven A.G."/>
            <person name="Robins E."/>
            <person name="Roeun D.C."/>
            <person name="Rostovtseva N."/>
            <person name="Sadat M."/>
            <person name="Seas A."/>
            <person name="So E.J."/>
            <person name="Sogbesan C."/>
            <person name="Strumsky L.A."/>
            <person name="Sun J.L."/>
            <person name="Sutherland H.J."/>
            <person name="Tchakounte I."/>
            <person name="Tewell J.R."/>
            <person name="Thapa D.J."/>
            <person name="Tkach Y."/>
            <person name="Tran C.D."/>
            <person name="Tran V."/>
            <person name="Vithayathil T."/>
            <person name="Vivekanandan A."/>
            <person name="Wang S.R."/>
            <person name="White E."/>
            <person name="Yang A.L."/>
            <person name="Ye D.T."/>
            <person name="Yirenkyi M."/>
            <person name="Zarb J.S."/>
            <person name="Zhang S."/>
            <person name="Zhou M.T."/>
            <person name="Cao A."/>
            <person name="Nguyen K.M."/>
            <person name="Patel K."/>
            <person name="Patel P."/>
            <person name="Pennington E."/>
            <person name="Sendze O."/>
            <person name="Zahangir S."/>
            <person name="Correa-Mendez M."/>
            <person name="Fabian M.F."/>
            <person name="Liu S."/>
            <person name="Jethmalani Y."/>
            <person name="Nunn R."/>
            <person name="Prakash A."/>
            <person name="Louise T."/>
            <person name="Johnson A."/>
            <person name="Erill I."/>
            <person name="Caruso S.M."/>
        </authorList>
    </citation>
    <scope>NUCLEOTIDE SEQUENCE [LARGE SCALE GENOMIC DNA]</scope>
</reference>
<keyword evidence="1" id="KW-0175">Coiled coil</keyword>
<evidence type="ECO:0000313" key="3">
    <source>
        <dbReference type="Proteomes" id="UP000221286"/>
    </source>
</evidence>
<dbReference type="EMBL" id="KY947509">
    <property type="protein sequence ID" value="ARQ95540.1"/>
    <property type="molecule type" value="Genomic_DNA"/>
</dbReference>
<name>A0A1X9SHM8_9CAUD</name>
<protein>
    <submittedName>
        <fullName evidence="2">Uncharacterized protein</fullName>
    </submittedName>
</protein>
<organism evidence="2 3">
    <name type="scientific">Bacillus phage SerPounce</name>
    <dbReference type="NCBI Taxonomy" id="1983413"/>
    <lineage>
        <taxon>Viruses</taxon>
        <taxon>Duplodnaviria</taxon>
        <taxon>Heunggongvirae</taxon>
        <taxon>Uroviricota</taxon>
        <taxon>Caudoviricetes</taxon>
        <taxon>Salasmaviridae</taxon>
        <taxon>Northropvirinae</taxon>
        <taxon>Claudivirus</taxon>
        <taxon>Claudivirus serpounce</taxon>
    </lineage>
</organism>
<gene>
    <name evidence="2" type="ORF">SERPOUNCE_5</name>
</gene>
<accession>A0A1X9SHM8</accession>